<dbReference type="InterPro" id="IPR000626">
    <property type="entry name" value="Ubiquitin-like_dom"/>
</dbReference>
<accession>A0AAW0S5N0</accession>
<keyword evidence="3" id="KW-1185">Reference proteome</keyword>
<dbReference type="AlphaFoldDB" id="A0AAW0S5N0"/>
<sequence length="111" mass="12367">MYTLTGEDWTKVSVIEQQIEQASGIPRKQQRNFFNGRELKSDNVLGDYGIQEGSEVRVLLRLRPDSELRRVCLGNKTAGSAFELQAPGGEADGDDVIAESPGSQNIKYKMY</sequence>
<dbReference type="CDD" id="cd17039">
    <property type="entry name" value="Ubl_ubiquitin_like"/>
    <property type="match status" value="1"/>
</dbReference>
<dbReference type="Pfam" id="PF00240">
    <property type="entry name" value="ubiquitin"/>
    <property type="match status" value="1"/>
</dbReference>
<evidence type="ECO:0000259" key="1">
    <source>
        <dbReference type="PROSITE" id="PS50053"/>
    </source>
</evidence>
<proteinExistence type="predicted"/>
<name>A0AAW0S5N0_9HYPO</name>
<dbReference type="PRINTS" id="PR00348">
    <property type="entry name" value="UBIQUITIN"/>
</dbReference>
<organism evidence="2 3">
    <name type="scientific">Beauveria asiatica</name>
    <dbReference type="NCBI Taxonomy" id="1069075"/>
    <lineage>
        <taxon>Eukaryota</taxon>
        <taxon>Fungi</taxon>
        <taxon>Dikarya</taxon>
        <taxon>Ascomycota</taxon>
        <taxon>Pezizomycotina</taxon>
        <taxon>Sordariomycetes</taxon>
        <taxon>Hypocreomycetidae</taxon>
        <taxon>Hypocreales</taxon>
        <taxon>Cordycipitaceae</taxon>
        <taxon>Beauveria</taxon>
    </lineage>
</organism>
<dbReference type="SUPFAM" id="SSF54236">
    <property type="entry name" value="Ubiquitin-like"/>
    <property type="match status" value="1"/>
</dbReference>
<dbReference type="Proteomes" id="UP001397290">
    <property type="component" value="Unassembled WGS sequence"/>
</dbReference>
<evidence type="ECO:0000313" key="3">
    <source>
        <dbReference type="Proteomes" id="UP001397290"/>
    </source>
</evidence>
<comment type="caution">
    <text evidence="2">The sequence shown here is derived from an EMBL/GenBank/DDBJ whole genome shotgun (WGS) entry which is preliminary data.</text>
</comment>
<evidence type="ECO:0000313" key="2">
    <source>
        <dbReference type="EMBL" id="KAK8149434.1"/>
    </source>
</evidence>
<dbReference type="PROSITE" id="PS50053">
    <property type="entry name" value="UBIQUITIN_2"/>
    <property type="match status" value="1"/>
</dbReference>
<gene>
    <name evidence="2" type="ORF">G3M48_007027</name>
</gene>
<reference evidence="2 3" key="1">
    <citation type="submission" date="2020-02" db="EMBL/GenBank/DDBJ databases">
        <title>Comparative genomics of the hypocrealean fungal genus Beauvera.</title>
        <authorList>
            <person name="Showalter D.N."/>
            <person name="Bushley K.E."/>
            <person name="Rehner S.A."/>
        </authorList>
    </citation>
    <scope>NUCLEOTIDE SEQUENCE [LARGE SCALE GENOMIC DNA]</scope>
    <source>
        <strain evidence="2 3">ARSEF4384</strain>
    </source>
</reference>
<feature type="domain" description="Ubiquitin-like" evidence="1">
    <location>
        <begin position="12"/>
        <end position="65"/>
    </location>
</feature>
<dbReference type="Gene3D" id="3.10.20.90">
    <property type="entry name" value="Phosphatidylinositol 3-kinase Catalytic Subunit, Chain A, domain 1"/>
    <property type="match status" value="1"/>
</dbReference>
<dbReference type="InterPro" id="IPR019956">
    <property type="entry name" value="Ubiquitin_dom"/>
</dbReference>
<protein>
    <recommendedName>
        <fullName evidence="1">Ubiquitin-like domain-containing protein</fullName>
    </recommendedName>
</protein>
<dbReference type="InterPro" id="IPR029071">
    <property type="entry name" value="Ubiquitin-like_domsf"/>
</dbReference>
<dbReference type="EMBL" id="JAAHCF010000049">
    <property type="protein sequence ID" value="KAK8149434.1"/>
    <property type="molecule type" value="Genomic_DNA"/>
</dbReference>